<comment type="caution">
    <text evidence="1">The sequence shown here is derived from an EMBL/GenBank/DDBJ whole genome shotgun (WGS) entry which is preliminary data.</text>
</comment>
<reference evidence="1" key="1">
    <citation type="submission" date="2022-02" db="EMBL/GenBank/DDBJ databases">
        <title>Plant Genome Project.</title>
        <authorList>
            <person name="Zhang R.-G."/>
        </authorList>
    </citation>
    <scope>NUCLEOTIDE SEQUENCE</scope>
    <source>
        <strain evidence="1">AT1</strain>
    </source>
</reference>
<evidence type="ECO:0000313" key="1">
    <source>
        <dbReference type="EMBL" id="KAI8549432.1"/>
    </source>
</evidence>
<protein>
    <submittedName>
        <fullName evidence="1">Uncharacterized protein</fullName>
    </submittedName>
</protein>
<keyword evidence="2" id="KW-1185">Reference proteome</keyword>
<sequence length="114" mass="13035">MKVKASWLSDRFTGQVKEGAELLRARRAATCCCFWGKLYLLTTQVWAWERLPYLAPGRLGKRAPKAGAPLIGRWDDVFHTPDLATHLVGAYRYHLDIQRPDEVRTEVCFNTSTL</sequence>
<evidence type="ECO:0000313" key="2">
    <source>
        <dbReference type="Proteomes" id="UP001062846"/>
    </source>
</evidence>
<gene>
    <name evidence="1" type="ORF">RHMOL_Rhmol06G0023900</name>
</gene>
<accession>A0ACC0N9X1</accession>
<proteinExistence type="predicted"/>
<organism evidence="1 2">
    <name type="scientific">Rhododendron molle</name>
    <name type="common">Chinese azalea</name>
    <name type="synonym">Azalea mollis</name>
    <dbReference type="NCBI Taxonomy" id="49168"/>
    <lineage>
        <taxon>Eukaryota</taxon>
        <taxon>Viridiplantae</taxon>
        <taxon>Streptophyta</taxon>
        <taxon>Embryophyta</taxon>
        <taxon>Tracheophyta</taxon>
        <taxon>Spermatophyta</taxon>
        <taxon>Magnoliopsida</taxon>
        <taxon>eudicotyledons</taxon>
        <taxon>Gunneridae</taxon>
        <taxon>Pentapetalae</taxon>
        <taxon>asterids</taxon>
        <taxon>Ericales</taxon>
        <taxon>Ericaceae</taxon>
        <taxon>Ericoideae</taxon>
        <taxon>Rhodoreae</taxon>
        <taxon>Rhododendron</taxon>
    </lineage>
</organism>
<dbReference type="Proteomes" id="UP001062846">
    <property type="component" value="Chromosome 6"/>
</dbReference>
<dbReference type="EMBL" id="CM046393">
    <property type="protein sequence ID" value="KAI8549432.1"/>
    <property type="molecule type" value="Genomic_DNA"/>
</dbReference>
<name>A0ACC0N9X1_RHOML</name>